<sequence length="399" mass="41324">MAETQAVPAAAGSIVRNRPLITLALGHFTIDLYAGLLPVLFPLLASRFGLDLKTVGLVSLAYSGVGSVSQPLFGYLADRFGTRLIGFALIWTAVTFAGIGFAPSFPVILTLAGLAGLGSGAFHPFGALNANAVITDQKRNAAMSVYASGGTIGFALGPLIGVGLLALFELRGVSVMLFPGTVIAFWLLYEMRAIAVRPAVRAGHARVKPAPIPKLAMAAVILIMMARSWSMSSIQAYVPTWYESLGYSKGFYGALATVITLCSAAGTIGSGNLADRYGRRAVILVSLILTIPTVLLFAQFTGPIAFVTGALVGLLAASTAPLLLVMAQQLMLGRAGIASGLILGLGFVTGAIGVPITGAVADALGIQMAMRLQVVLALIAIPLCLLLPTERSLQAAKRE</sequence>
<dbReference type="EMBL" id="CP001824">
    <property type="protein sequence ID" value="ACZ40097.1"/>
    <property type="molecule type" value="Genomic_DNA"/>
</dbReference>
<feature type="transmembrane region" description="Helical" evidence="5">
    <location>
        <begin position="212"/>
        <end position="230"/>
    </location>
</feature>
<reference evidence="8" key="1">
    <citation type="submission" date="2009-11" db="EMBL/GenBank/DDBJ databases">
        <title>The complete chromosome 2 of Sphaerobacter thermophilus DSM 20745.</title>
        <authorList>
            <person name="Lucas S."/>
            <person name="Copeland A."/>
            <person name="Lapidus A."/>
            <person name="Glavina del Rio T."/>
            <person name="Dalin E."/>
            <person name="Tice H."/>
            <person name="Bruce D."/>
            <person name="Goodwin L."/>
            <person name="Pitluck S."/>
            <person name="Kyrpides N."/>
            <person name="Mavromatis K."/>
            <person name="Ivanova N."/>
            <person name="Mikhailova N."/>
            <person name="LaButti K.M."/>
            <person name="Clum A."/>
            <person name="Sun H.I."/>
            <person name="Brettin T."/>
            <person name="Detter J.C."/>
            <person name="Han C."/>
            <person name="Larimer F."/>
            <person name="Land M."/>
            <person name="Hauser L."/>
            <person name="Markowitz V."/>
            <person name="Cheng J.F."/>
            <person name="Hugenholtz P."/>
            <person name="Woyke T."/>
            <person name="Wu D."/>
            <person name="Steenblock K."/>
            <person name="Schneider S."/>
            <person name="Pukall R."/>
            <person name="Goeker M."/>
            <person name="Klenk H.P."/>
            <person name="Eisen J.A."/>
        </authorList>
    </citation>
    <scope>NUCLEOTIDE SEQUENCE [LARGE SCALE GENOMIC DNA]</scope>
    <source>
        <strain evidence="8">ATCC 49802 / DSM 20745 / S 6022</strain>
    </source>
</reference>
<proteinExistence type="predicted"/>
<feature type="transmembrane region" description="Helical" evidence="5">
    <location>
        <begin position="84"/>
        <end position="102"/>
    </location>
</feature>
<dbReference type="InterPro" id="IPR036259">
    <property type="entry name" value="MFS_trans_sf"/>
</dbReference>
<evidence type="ECO:0000256" key="3">
    <source>
        <dbReference type="ARBA" id="ARBA00022989"/>
    </source>
</evidence>
<evidence type="ECO:0000256" key="4">
    <source>
        <dbReference type="ARBA" id="ARBA00023136"/>
    </source>
</evidence>
<keyword evidence="8" id="KW-1185">Reference proteome</keyword>
<dbReference type="Pfam" id="PF07690">
    <property type="entry name" value="MFS_1"/>
    <property type="match status" value="1"/>
</dbReference>
<evidence type="ECO:0000256" key="5">
    <source>
        <dbReference type="SAM" id="Phobius"/>
    </source>
</evidence>
<feature type="transmembrane region" description="Helical" evidence="5">
    <location>
        <begin position="108"/>
        <end position="133"/>
    </location>
</feature>
<keyword evidence="3 5" id="KW-1133">Transmembrane helix</keyword>
<feature type="transmembrane region" description="Helical" evidence="5">
    <location>
        <begin position="304"/>
        <end position="325"/>
    </location>
</feature>
<feature type="transmembrane region" description="Helical" evidence="5">
    <location>
        <begin position="337"/>
        <end position="356"/>
    </location>
</feature>
<dbReference type="RefSeq" id="WP_012873135.1">
    <property type="nucleotide sequence ID" value="NC_013524.1"/>
</dbReference>
<dbReference type="STRING" id="479434.Sthe_2683"/>
<dbReference type="InterPro" id="IPR020846">
    <property type="entry name" value="MFS_dom"/>
</dbReference>
<dbReference type="KEGG" id="sti:Sthe_2683"/>
<dbReference type="PROSITE" id="PS50850">
    <property type="entry name" value="MFS"/>
    <property type="match status" value="1"/>
</dbReference>
<feature type="transmembrane region" description="Helical" evidence="5">
    <location>
        <begin position="20"/>
        <end position="45"/>
    </location>
</feature>
<dbReference type="GO" id="GO:0022857">
    <property type="term" value="F:transmembrane transporter activity"/>
    <property type="evidence" value="ECO:0007669"/>
    <property type="project" value="InterPro"/>
</dbReference>
<keyword evidence="4 5" id="KW-0472">Membrane</keyword>
<dbReference type="Gene3D" id="1.20.1250.20">
    <property type="entry name" value="MFS general substrate transporter like domains"/>
    <property type="match status" value="2"/>
</dbReference>
<feature type="transmembrane region" description="Helical" evidence="5">
    <location>
        <begin position="368"/>
        <end position="388"/>
    </location>
</feature>
<dbReference type="InterPro" id="IPR005829">
    <property type="entry name" value="Sugar_transporter_CS"/>
</dbReference>
<evidence type="ECO:0000313" key="7">
    <source>
        <dbReference type="EMBL" id="ACZ40097.1"/>
    </source>
</evidence>
<dbReference type="eggNOG" id="COG2814">
    <property type="taxonomic scope" value="Bacteria"/>
</dbReference>
<dbReference type="AlphaFoldDB" id="D1C8F4"/>
<reference evidence="7 8" key="2">
    <citation type="journal article" date="2010" name="Stand. Genomic Sci.">
        <title>Complete genome sequence of Desulfohalobium retbaense type strain (HR(100)).</title>
        <authorList>
            <person name="Spring S."/>
            <person name="Nolan M."/>
            <person name="Lapidus A."/>
            <person name="Glavina Del Rio T."/>
            <person name="Copeland A."/>
            <person name="Tice H."/>
            <person name="Cheng J.F."/>
            <person name="Lucas S."/>
            <person name="Land M."/>
            <person name="Chen F."/>
            <person name="Bruce D."/>
            <person name="Goodwin L."/>
            <person name="Pitluck S."/>
            <person name="Ivanova N."/>
            <person name="Mavromatis K."/>
            <person name="Mikhailova N."/>
            <person name="Pati A."/>
            <person name="Chen A."/>
            <person name="Palaniappan K."/>
            <person name="Hauser L."/>
            <person name="Chang Y.J."/>
            <person name="Jeffries C.D."/>
            <person name="Munk C."/>
            <person name="Kiss H."/>
            <person name="Chain P."/>
            <person name="Han C."/>
            <person name="Brettin T."/>
            <person name="Detter J.C."/>
            <person name="Schuler E."/>
            <person name="Goker M."/>
            <person name="Rohde M."/>
            <person name="Bristow J."/>
            <person name="Eisen J.A."/>
            <person name="Markowitz V."/>
            <person name="Hugenholtz P."/>
            <person name="Kyrpides N.C."/>
            <person name="Klenk H.P."/>
        </authorList>
    </citation>
    <scope>NUCLEOTIDE SEQUENCE [LARGE SCALE GENOMIC DNA]</scope>
    <source>
        <strain evidence="8">ATCC 49802 / DSM 20745 / S 6022</strain>
    </source>
</reference>
<dbReference type="PROSITE" id="PS00216">
    <property type="entry name" value="SUGAR_TRANSPORT_1"/>
    <property type="match status" value="1"/>
</dbReference>
<dbReference type="HOGENOM" id="CLU_040537_1_1_0"/>
<feature type="transmembrane region" description="Helical" evidence="5">
    <location>
        <begin position="173"/>
        <end position="191"/>
    </location>
</feature>
<keyword evidence="2 5" id="KW-0812">Transmembrane</keyword>
<feature type="transmembrane region" description="Helical" evidence="5">
    <location>
        <begin position="250"/>
        <end position="269"/>
    </location>
</feature>
<accession>D1C8F4</accession>
<evidence type="ECO:0000313" key="8">
    <source>
        <dbReference type="Proteomes" id="UP000002027"/>
    </source>
</evidence>
<dbReference type="SUPFAM" id="SSF103473">
    <property type="entry name" value="MFS general substrate transporter"/>
    <property type="match status" value="1"/>
</dbReference>
<dbReference type="Proteomes" id="UP000002027">
    <property type="component" value="Chromosome 2"/>
</dbReference>
<dbReference type="CDD" id="cd17478">
    <property type="entry name" value="MFS_FsR"/>
    <property type="match status" value="1"/>
</dbReference>
<evidence type="ECO:0000259" key="6">
    <source>
        <dbReference type="PROSITE" id="PS50850"/>
    </source>
</evidence>
<dbReference type="FunCoup" id="D1C8F4">
    <property type="interactions" value="2"/>
</dbReference>
<organism evidence="7 8">
    <name type="scientific">Sphaerobacter thermophilus (strain ATCC 49802 / DSM 20745 / KCCM 41009 / NCIMB 13125 / S 6022)</name>
    <dbReference type="NCBI Taxonomy" id="479434"/>
    <lineage>
        <taxon>Bacteria</taxon>
        <taxon>Pseudomonadati</taxon>
        <taxon>Thermomicrobiota</taxon>
        <taxon>Thermomicrobia</taxon>
        <taxon>Sphaerobacterales</taxon>
        <taxon>Sphaerobacterineae</taxon>
        <taxon>Sphaerobacteraceae</taxon>
        <taxon>Sphaerobacter</taxon>
    </lineage>
</organism>
<dbReference type="GO" id="GO:0005886">
    <property type="term" value="C:plasma membrane"/>
    <property type="evidence" value="ECO:0007669"/>
    <property type="project" value="TreeGrafter"/>
</dbReference>
<evidence type="ECO:0000256" key="1">
    <source>
        <dbReference type="ARBA" id="ARBA00004141"/>
    </source>
</evidence>
<evidence type="ECO:0000256" key="2">
    <source>
        <dbReference type="ARBA" id="ARBA00022692"/>
    </source>
</evidence>
<feature type="transmembrane region" description="Helical" evidence="5">
    <location>
        <begin position="57"/>
        <end position="77"/>
    </location>
</feature>
<dbReference type="PANTHER" id="PTHR43129">
    <property type="entry name" value="FOSMIDOMYCIN RESISTANCE PROTEIN"/>
    <property type="match status" value="1"/>
</dbReference>
<dbReference type="PANTHER" id="PTHR43129:SF1">
    <property type="entry name" value="FOSMIDOMYCIN RESISTANCE PROTEIN"/>
    <property type="match status" value="1"/>
</dbReference>
<feature type="transmembrane region" description="Helical" evidence="5">
    <location>
        <begin position="145"/>
        <end position="167"/>
    </location>
</feature>
<feature type="transmembrane region" description="Helical" evidence="5">
    <location>
        <begin position="281"/>
        <end position="298"/>
    </location>
</feature>
<name>D1C8F4_SPHTD</name>
<dbReference type="InParanoid" id="D1C8F4"/>
<comment type="subcellular location">
    <subcellularLocation>
        <location evidence="1">Membrane</location>
        <topology evidence="1">Multi-pass membrane protein</topology>
    </subcellularLocation>
</comment>
<feature type="domain" description="Major facilitator superfamily (MFS) profile" evidence="6">
    <location>
        <begin position="19"/>
        <end position="392"/>
    </location>
</feature>
<gene>
    <name evidence="7" type="ordered locus">Sthe_2683</name>
</gene>
<protein>
    <submittedName>
        <fullName evidence="7">Major facilitator superfamily MFS_1</fullName>
    </submittedName>
</protein>
<dbReference type="InterPro" id="IPR011701">
    <property type="entry name" value="MFS"/>
</dbReference>